<sequence length="303" mass="32198">MPLPPHHVVAALGGVASYRRVVAVCGRHALRRAVAGGQILRLGRNRYGLPGLDAQLAAAHGHRACLSHLSAAVHHGWGVLDPPRDLWLTLPRGHKHAPRAGTVWSAATLSDAEVAAGVTSPARTVLDCARSLPFAAALAVADSALRSGAVTPEELVELAQATRAPGVVAARSVVAHADGRAANPFESGLRAIVLEVGLRGFVPQLVVTGPGLFACVDLGDPERKVAFEADGYGVHGTRRAFAHDLARHDDLQSDGWVTRRFAFEHVFRRRGWVARQVLTAAAQRVVPAPRRHRTRVNGARKAS</sequence>
<proteinExistence type="predicted"/>
<name>A0ABW0GR11_9MICO</name>
<keyword evidence="2" id="KW-1185">Reference proteome</keyword>
<evidence type="ECO:0000313" key="1">
    <source>
        <dbReference type="EMBL" id="MFC5381391.1"/>
    </source>
</evidence>
<evidence type="ECO:0008006" key="3">
    <source>
        <dbReference type="Google" id="ProtNLM"/>
    </source>
</evidence>
<dbReference type="Proteomes" id="UP001596122">
    <property type="component" value="Unassembled WGS sequence"/>
</dbReference>
<comment type="caution">
    <text evidence="1">The sequence shown here is derived from an EMBL/GenBank/DDBJ whole genome shotgun (WGS) entry which is preliminary data.</text>
</comment>
<dbReference type="EMBL" id="JBHSLD010000009">
    <property type="protein sequence ID" value="MFC5381391.1"/>
    <property type="molecule type" value="Genomic_DNA"/>
</dbReference>
<dbReference type="SUPFAM" id="SSF52980">
    <property type="entry name" value="Restriction endonuclease-like"/>
    <property type="match status" value="1"/>
</dbReference>
<evidence type="ECO:0000313" key="2">
    <source>
        <dbReference type="Proteomes" id="UP001596122"/>
    </source>
</evidence>
<dbReference type="RefSeq" id="WP_340269280.1">
    <property type="nucleotide sequence ID" value="NZ_JBBEOG010000004.1"/>
</dbReference>
<dbReference type="InterPro" id="IPR011335">
    <property type="entry name" value="Restrct_endonuc-II-like"/>
</dbReference>
<reference evidence="2" key="1">
    <citation type="journal article" date="2019" name="Int. J. Syst. Evol. Microbiol.">
        <title>The Global Catalogue of Microorganisms (GCM) 10K type strain sequencing project: providing services to taxonomists for standard genome sequencing and annotation.</title>
        <authorList>
            <consortium name="The Broad Institute Genomics Platform"/>
            <consortium name="The Broad Institute Genome Sequencing Center for Infectious Disease"/>
            <person name="Wu L."/>
            <person name="Ma J."/>
        </authorList>
    </citation>
    <scope>NUCLEOTIDE SEQUENCE [LARGE SCALE GENOMIC DNA]</scope>
    <source>
        <strain evidence="2">CCUG 43114</strain>
    </source>
</reference>
<organism evidence="1 2">
    <name type="scientific">Aquipuribacter nitratireducens</name>
    <dbReference type="NCBI Taxonomy" id="650104"/>
    <lineage>
        <taxon>Bacteria</taxon>
        <taxon>Bacillati</taxon>
        <taxon>Actinomycetota</taxon>
        <taxon>Actinomycetes</taxon>
        <taxon>Micrococcales</taxon>
        <taxon>Intrasporangiaceae</taxon>
        <taxon>Aquipuribacter</taxon>
    </lineage>
</organism>
<accession>A0ABW0GR11</accession>
<protein>
    <recommendedName>
        <fullName evidence="3">DUF559 domain-containing protein</fullName>
    </recommendedName>
</protein>
<gene>
    <name evidence="1" type="ORF">ACFPJ6_11355</name>
</gene>